<dbReference type="InParanoid" id="K7LJI7"/>
<sequence length="79" mass="9192">MLRRQYDGWKGVFLRVGEERGESLWWNDLKKVCGGGGSLNWFDEGMSWEIGEGDQCRFWKDESLGGKCLADLFPRLYLI</sequence>
<dbReference type="EnsemblPlants" id="KRH33888">
    <property type="protein sequence ID" value="KRH33888"/>
    <property type="gene ID" value="GLYMA_10G151600"/>
</dbReference>
<reference evidence="2" key="2">
    <citation type="submission" date="2018-02" db="UniProtKB">
        <authorList>
            <consortium name="EnsemblPlants"/>
        </authorList>
    </citation>
    <scope>IDENTIFICATION</scope>
    <source>
        <strain evidence="2">Williams 82</strain>
    </source>
</reference>
<evidence type="ECO:0000313" key="3">
    <source>
        <dbReference type="Proteomes" id="UP000008827"/>
    </source>
</evidence>
<proteinExistence type="predicted"/>
<dbReference type="EMBL" id="CM000843">
    <property type="protein sequence ID" value="KRH33888.1"/>
    <property type="molecule type" value="Genomic_DNA"/>
</dbReference>
<evidence type="ECO:0000313" key="2">
    <source>
        <dbReference type="EnsemblPlants" id="KRH33888"/>
    </source>
</evidence>
<name>K7LJI7_SOYBN</name>
<dbReference type="AlphaFoldDB" id="K7LJI7"/>
<evidence type="ECO:0000313" key="1">
    <source>
        <dbReference type="EMBL" id="KRH33888.1"/>
    </source>
</evidence>
<dbReference type="Gramene" id="KRH33888">
    <property type="protein sequence ID" value="KRH33888"/>
    <property type="gene ID" value="GLYMA_10G151600"/>
</dbReference>
<dbReference type="HOGENOM" id="CLU_2610751_0_0_1"/>
<accession>K7LJI7</accession>
<gene>
    <name evidence="1" type="ORF">GLYMA_10G151600</name>
</gene>
<keyword evidence="3" id="KW-1185">Reference proteome</keyword>
<evidence type="ECO:0008006" key="4">
    <source>
        <dbReference type="Google" id="ProtNLM"/>
    </source>
</evidence>
<organism evidence="2">
    <name type="scientific">Glycine max</name>
    <name type="common">Soybean</name>
    <name type="synonym">Glycine hispida</name>
    <dbReference type="NCBI Taxonomy" id="3847"/>
    <lineage>
        <taxon>Eukaryota</taxon>
        <taxon>Viridiplantae</taxon>
        <taxon>Streptophyta</taxon>
        <taxon>Embryophyta</taxon>
        <taxon>Tracheophyta</taxon>
        <taxon>Spermatophyta</taxon>
        <taxon>Magnoliopsida</taxon>
        <taxon>eudicotyledons</taxon>
        <taxon>Gunneridae</taxon>
        <taxon>Pentapetalae</taxon>
        <taxon>rosids</taxon>
        <taxon>fabids</taxon>
        <taxon>Fabales</taxon>
        <taxon>Fabaceae</taxon>
        <taxon>Papilionoideae</taxon>
        <taxon>50 kb inversion clade</taxon>
        <taxon>NPAAA clade</taxon>
        <taxon>indigoferoid/millettioid clade</taxon>
        <taxon>Phaseoleae</taxon>
        <taxon>Glycine</taxon>
        <taxon>Glycine subgen. Soja</taxon>
    </lineage>
</organism>
<dbReference type="Proteomes" id="UP000008827">
    <property type="component" value="Chromosome 10"/>
</dbReference>
<protein>
    <recommendedName>
        <fullName evidence="4">Reverse transcriptase zinc-binding domain-containing protein</fullName>
    </recommendedName>
</protein>
<reference evidence="1" key="3">
    <citation type="submission" date="2018-07" db="EMBL/GenBank/DDBJ databases">
        <title>WGS assembly of Glycine max.</title>
        <authorList>
            <person name="Schmutz J."/>
            <person name="Cannon S."/>
            <person name="Schlueter J."/>
            <person name="Ma J."/>
            <person name="Mitros T."/>
            <person name="Nelson W."/>
            <person name="Hyten D."/>
            <person name="Song Q."/>
            <person name="Thelen J."/>
            <person name="Cheng J."/>
            <person name="Xu D."/>
            <person name="Hellsten U."/>
            <person name="May G."/>
            <person name="Yu Y."/>
            <person name="Sakurai T."/>
            <person name="Umezawa T."/>
            <person name="Bhattacharyya M."/>
            <person name="Sandhu D."/>
            <person name="Valliyodan B."/>
            <person name="Lindquist E."/>
            <person name="Peto M."/>
            <person name="Grant D."/>
            <person name="Shu S."/>
            <person name="Goodstein D."/>
            <person name="Barry K."/>
            <person name="Futrell-Griggs M."/>
            <person name="Abernathy B."/>
            <person name="Du J."/>
            <person name="Tian Z."/>
            <person name="Zhu L."/>
            <person name="Gill N."/>
            <person name="Joshi T."/>
            <person name="Libault M."/>
            <person name="Sethuraman A."/>
            <person name="Zhang X."/>
            <person name="Shinozaki K."/>
            <person name="Nguyen H."/>
            <person name="Wing R."/>
            <person name="Cregan P."/>
            <person name="Specht J."/>
            <person name="Grimwood J."/>
            <person name="Rokhsar D."/>
            <person name="Stacey G."/>
            <person name="Shoemaker R."/>
            <person name="Jackson S."/>
        </authorList>
    </citation>
    <scope>NUCLEOTIDE SEQUENCE</scope>
    <source>
        <tissue evidence="1">Callus</tissue>
    </source>
</reference>
<dbReference type="OMA" id="SWEIGEG"/>
<dbReference type="PaxDb" id="3847-GLYMA10G29233.1"/>
<dbReference type="STRING" id="3847.K7LJI7"/>
<reference evidence="1 2" key="1">
    <citation type="journal article" date="2010" name="Nature">
        <title>Genome sequence of the palaeopolyploid soybean.</title>
        <authorList>
            <person name="Schmutz J."/>
            <person name="Cannon S.B."/>
            <person name="Schlueter J."/>
            <person name="Ma J."/>
            <person name="Mitros T."/>
            <person name="Nelson W."/>
            <person name="Hyten D.L."/>
            <person name="Song Q."/>
            <person name="Thelen J.J."/>
            <person name="Cheng J."/>
            <person name="Xu D."/>
            <person name="Hellsten U."/>
            <person name="May G.D."/>
            <person name="Yu Y."/>
            <person name="Sakurai T."/>
            <person name="Umezawa T."/>
            <person name="Bhattacharyya M.K."/>
            <person name="Sandhu D."/>
            <person name="Valliyodan B."/>
            <person name="Lindquist E."/>
            <person name="Peto M."/>
            <person name="Grant D."/>
            <person name="Shu S."/>
            <person name="Goodstein D."/>
            <person name="Barry K."/>
            <person name="Futrell-Griggs M."/>
            <person name="Abernathy B."/>
            <person name="Du J."/>
            <person name="Tian Z."/>
            <person name="Zhu L."/>
            <person name="Gill N."/>
            <person name="Joshi T."/>
            <person name="Libault M."/>
            <person name="Sethuraman A."/>
            <person name="Zhang X.-C."/>
            <person name="Shinozaki K."/>
            <person name="Nguyen H.T."/>
            <person name="Wing R.A."/>
            <person name="Cregan P."/>
            <person name="Specht J."/>
            <person name="Grimwood J."/>
            <person name="Rokhsar D."/>
            <person name="Stacey G."/>
            <person name="Shoemaker R.C."/>
            <person name="Jackson S.A."/>
        </authorList>
    </citation>
    <scope>NUCLEOTIDE SEQUENCE [LARGE SCALE GENOMIC DNA]</scope>
    <source>
        <strain evidence="2">cv. Williams 82</strain>
        <tissue evidence="1">Callus</tissue>
    </source>
</reference>